<keyword evidence="11" id="KW-1185">Reference proteome</keyword>
<name>A0A0B7NIS9_9FUNG</name>
<evidence type="ECO:0000313" key="10">
    <source>
        <dbReference type="EMBL" id="CEP14863.1"/>
    </source>
</evidence>
<evidence type="ECO:0000256" key="4">
    <source>
        <dbReference type="ARBA" id="ARBA00022692"/>
    </source>
</evidence>
<comment type="similarity">
    <text evidence="2">Belongs to the amino acid/polyamine transporter 2 family.</text>
</comment>
<evidence type="ECO:0000259" key="9">
    <source>
        <dbReference type="Pfam" id="PF01490"/>
    </source>
</evidence>
<feature type="transmembrane region" description="Helical" evidence="8">
    <location>
        <begin position="297"/>
        <end position="318"/>
    </location>
</feature>
<reference evidence="10 11" key="1">
    <citation type="submission" date="2014-09" db="EMBL/GenBank/DDBJ databases">
        <authorList>
            <person name="Ellenberger Sabrina"/>
        </authorList>
    </citation>
    <scope>NUCLEOTIDE SEQUENCE [LARGE SCALE GENOMIC DNA]</scope>
    <source>
        <strain evidence="10 11">CBS 412.66</strain>
    </source>
</reference>
<feature type="transmembrane region" description="Helical" evidence="8">
    <location>
        <begin position="480"/>
        <end position="501"/>
    </location>
</feature>
<feature type="transmembrane region" description="Helical" evidence="8">
    <location>
        <begin position="221"/>
        <end position="243"/>
    </location>
</feature>
<feature type="transmembrane region" description="Helical" evidence="8">
    <location>
        <begin position="43"/>
        <end position="63"/>
    </location>
</feature>
<dbReference type="EMBL" id="LN731776">
    <property type="protein sequence ID" value="CEP14863.1"/>
    <property type="molecule type" value="Genomic_DNA"/>
</dbReference>
<keyword evidence="3" id="KW-0813">Transport</keyword>
<keyword evidence="6 8" id="KW-1133">Transmembrane helix</keyword>
<dbReference type="PANTHER" id="PTHR22950">
    <property type="entry name" value="AMINO ACID TRANSPORTER"/>
    <property type="match status" value="1"/>
</dbReference>
<proteinExistence type="inferred from homology"/>
<dbReference type="PANTHER" id="PTHR22950:SF458">
    <property type="entry name" value="SODIUM-COUPLED NEUTRAL AMINO ACID TRANSPORTER 11-RELATED"/>
    <property type="match status" value="1"/>
</dbReference>
<evidence type="ECO:0000256" key="1">
    <source>
        <dbReference type="ARBA" id="ARBA00004141"/>
    </source>
</evidence>
<dbReference type="InterPro" id="IPR013057">
    <property type="entry name" value="AA_transpt_TM"/>
</dbReference>
<organism evidence="10 11">
    <name type="scientific">Parasitella parasitica</name>
    <dbReference type="NCBI Taxonomy" id="35722"/>
    <lineage>
        <taxon>Eukaryota</taxon>
        <taxon>Fungi</taxon>
        <taxon>Fungi incertae sedis</taxon>
        <taxon>Mucoromycota</taxon>
        <taxon>Mucoromycotina</taxon>
        <taxon>Mucoromycetes</taxon>
        <taxon>Mucorales</taxon>
        <taxon>Mucorineae</taxon>
        <taxon>Mucoraceae</taxon>
        <taxon>Parasitella</taxon>
    </lineage>
</organism>
<feature type="transmembrane region" description="Helical" evidence="8">
    <location>
        <begin position="255"/>
        <end position="277"/>
    </location>
</feature>
<feature type="transmembrane region" description="Helical" evidence="8">
    <location>
        <begin position="366"/>
        <end position="389"/>
    </location>
</feature>
<accession>A0A0B7NIS9</accession>
<keyword evidence="5" id="KW-0029">Amino-acid transport</keyword>
<evidence type="ECO:0000313" key="11">
    <source>
        <dbReference type="Proteomes" id="UP000054107"/>
    </source>
</evidence>
<evidence type="ECO:0000256" key="5">
    <source>
        <dbReference type="ARBA" id="ARBA00022970"/>
    </source>
</evidence>
<evidence type="ECO:0000256" key="6">
    <source>
        <dbReference type="ARBA" id="ARBA00022989"/>
    </source>
</evidence>
<dbReference type="GO" id="GO:0016020">
    <property type="term" value="C:membrane"/>
    <property type="evidence" value="ECO:0007669"/>
    <property type="project" value="UniProtKB-SubCell"/>
</dbReference>
<evidence type="ECO:0000256" key="7">
    <source>
        <dbReference type="ARBA" id="ARBA00023136"/>
    </source>
</evidence>
<feature type="transmembrane region" description="Helical" evidence="8">
    <location>
        <begin position="69"/>
        <end position="92"/>
    </location>
</feature>
<feature type="transmembrane region" description="Helical" evidence="8">
    <location>
        <begin position="181"/>
        <end position="201"/>
    </location>
</feature>
<feature type="domain" description="Amino acid transporter transmembrane" evidence="9">
    <location>
        <begin position="40"/>
        <end position="397"/>
    </location>
</feature>
<dbReference type="AlphaFoldDB" id="A0A0B7NIS9"/>
<dbReference type="Pfam" id="PF01490">
    <property type="entry name" value="Aa_trans"/>
    <property type="match status" value="1"/>
</dbReference>
<evidence type="ECO:0000256" key="3">
    <source>
        <dbReference type="ARBA" id="ARBA00022448"/>
    </source>
</evidence>
<protein>
    <recommendedName>
        <fullName evidence="9">Amino acid transporter transmembrane domain-containing protein</fullName>
    </recommendedName>
</protein>
<dbReference type="Proteomes" id="UP000054107">
    <property type="component" value="Unassembled WGS sequence"/>
</dbReference>
<sequence>MSNINYGSIPSSPPLKTHHLTAAERDLLQADRPGYGSRTRTEVAFNLVNATVGAGIIGLPFAIAHAGFFTGIAASIVVAALAQMGLYMLVIAGQRVGSYKYALLVEHLLGRPGYHFLNFMICVQAGGGAVSYFILLGDSLPMLFERYLPQFPILGDRTFILLIVGIACVLPLNMSRSIGSLARWSIISVACLPIILLTILIRAPAYAPDERIPLEWVGTDVFGALGIMAFAFTCHQVALPNFLTLENQSTHSWKMTTILSTGISWLISMTFAIIGYLCFGSKVQSNLFMNFASDDPLINVGRFALSVSMILTIPMGIFPTREAIQKSLGFETASKQPTSKQHYTVTFVLFAVILGISIAVRSLGTVYSIVGGFSATTLAYILPAASYLVTRSVYYKNMSSQSILNSSQPKNFIGVFPTLTGSTTLTPDENDLKAPLSWDTASCSSSSARHLAFDDDVATVDGEEINEPDLGMYTSLKPTLLMDIAAGLLIVWGFGVMFLSLSSAFQGSN</sequence>
<comment type="subcellular location">
    <subcellularLocation>
        <location evidence="1">Membrane</location>
        <topology evidence="1">Multi-pass membrane protein</topology>
    </subcellularLocation>
</comment>
<keyword evidence="4 8" id="KW-0812">Transmembrane</keyword>
<dbReference type="OrthoDB" id="28208at2759"/>
<evidence type="ECO:0000256" key="2">
    <source>
        <dbReference type="ARBA" id="ARBA00008066"/>
    </source>
</evidence>
<gene>
    <name evidence="10" type="primary">PARPA_09053.1 scaffold 35523</name>
</gene>
<evidence type="ECO:0000256" key="8">
    <source>
        <dbReference type="SAM" id="Phobius"/>
    </source>
</evidence>
<feature type="transmembrane region" description="Helical" evidence="8">
    <location>
        <begin position="113"/>
        <end position="134"/>
    </location>
</feature>
<feature type="transmembrane region" description="Helical" evidence="8">
    <location>
        <begin position="154"/>
        <end position="174"/>
    </location>
</feature>
<feature type="transmembrane region" description="Helical" evidence="8">
    <location>
        <begin position="343"/>
        <end position="360"/>
    </location>
</feature>
<keyword evidence="7 8" id="KW-0472">Membrane</keyword>
<dbReference type="STRING" id="35722.A0A0B7NIS9"/>
<dbReference type="GO" id="GO:0015179">
    <property type="term" value="F:L-amino acid transmembrane transporter activity"/>
    <property type="evidence" value="ECO:0007669"/>
    <property type="project" value="TreeGrafter"/>
</dbReference>